<feature type="non-terminal residue" evidence="1">
    <location>
        <position position="108"/>
    </location>
</feature>
<dbReference type="EMBL" id="LR797117">
    <property type="protein sequence ID" value="CAB4187839.1"/>
    <property type="molecule type" value="Genomic_DNA"/>
</dbReference>
<reference evidence="1" key="1">
    <citation type="submission" date="2020-05" db="EMBL/GenBank/DDBJ databases">
        <authorList>
            <person name="Chiriac C."/>
            <person name="Salcher M."/>
            <person name="Ghai R."/>
            <person name="Kavagutti S V."/>
        </authorList>
    </citation>
    <scope>NUCLEOTIDE SEQUENCE</scope>
</reference>
<name>A0A6J5QT58_9CAUD</name>
<proteinExistence type="predicted"/>
<protein>
    <submittedName>
        <fullName evidence="1">Uncharacterized protein</fullName>
    </submittedName>
</protein>
<evidence type="ECO:0000313" key="1">
    <source>
        <dbReference type="EMBL" id="CAB4187839.1"/>
    </source>
</evidence>
<sequence>MTRAMTEPGQRLYEALAEAFNDKDWSRIGAEDRQRYATAEAALLKPYVEALSVFVRHYEPWMDDHADGDQVSTFARHTFGQLRAARAILSLSGAQGTERCEPPAQPTT</sequence>
<organism evidence="1">
    <name type="scientific">uncultured Caudovirales phage</name>
    <dbReference type="NCBI Taxonomy" id="2100421"/>
    <lineage>
        <taxon>Viruses</taxon>
        <taxon>Duplodnaviria</taxon>
        <taxon>Heunggongvirae</taxon>
        <taxon>Uroviricota</taxon>
        <taxon>Caudoviricetes</taxon>
        <taxon>Peduoviridae</taxon>
        <taxon>Maltschvirus</taxon>
        <taxon>Maltschvirus maltsch</taxon>
    </lineage>
</organism>
<gene>
    <name evidence="1" type="ORF">UFOVP1166_1</name>
</gene>
<accession>A0A6J5QT58</accession>